<accession>A0A6B2LFH0</accession>
<sequence length="175" mass="19906">MNTIIGMVLEVGKAKKNMELNNAKNELNRQRLNERMEILGLKEKRVIPGDGNCQFASVSDQLFDTLEHANLVRRRAIDWLIKNKNWRLPNGAVLSDFAHDQSWDEFCGELGRNGIWGNHLTLVAIAEYFGSKIYVISSVDGEYLINISPTITKSQKLILLSHYAEYHYGSLAINK</sequence>
<dbReference type="InterPro" id="IPR003323">
    <property type="entry name" value="OTU_dom"/>
</dbReference>
<dbReference type="SUPFAM" id="SSF54001">
    <property type="entry name" value="Cysteine proteinases"/>
    <property type="match status" value="1"/>
</dbReference>
<dbReference type="PANTHER" id="PTHR12419:SF11">
    <property type="entry name" value="OTU DOMAIN-CONTAINING PROTEIN DDB_G0284757"/>
    <property type="match status" value="1"/>
</dbReference>
<dbReference type="Pfam" id="PF02338">
    <property type="entry name" value="OTU"/>
    <property type="match status" value="1"/>
</dbReference>
<keyword evidence="1" id="KW-0175">Coiled coil</keyword>
<dbReference type="PROSITE" id="PS50802">
    <property type="entry name" value="OTU"/>
    <property type="match status" value="1"/>
</dbReference>
<dbReference type="InterPro" id="IPR050704">
    <property type="entry name" value="Peptidase_C85-like"/>
</dbReference>
<proteinExistence type="predicted"/>
<dbReference type="PANTHER" id="PTHR12419">
    <property type="entry name" value="OTU DOMAIN CONTAINING PROTEIN"/>
    <property type="match status" value="1"/>
</dbReference>
<dbReference type="EMBL" id="GIBP01006628">
    <property type="protein sequence ID" value="NDV35597.1"/>
    <property type="molecule type" value="Transcribed_RNA"/>
</dbReference>
<feature type="domain" description="OTU" evidence="2">
    <location>
        <begin position="42"/>
        <end position="174"/>
    </location>
</feature>
<organism evidence="3">
    <name type="scientific">Arcella intermedia</name>
    <dbReference type="NCBI Taxonomy" id="1963864"/>
    <lineage>
        <taxon>Eukaryota</taxon>
        <taxon>Amoebozoa</taxon>
        <taxon>Tubulinea</taxon>
        <taxon>Elardia</taxon>
        <taxon>Arcellinida</taxon>
        <taxon>Sphaerothecina</taxon>
        <taxon>Arcellidae</taxon>
        <taxon>Arcella</taxon>
    </lineage>
</organism>
<evidence type="ECO:0000256" key="1">
    <source>
        <dbReference type="SAM" id="Coils"/>
    </source>
</evidence>
<dbReference type="GO" id="GO:0016579">
    <property type="term" value="P:protein deubiquitination"/>
    <property type="evidence" value="ECO:0007669"/>
    <property type="project" value="TreeGrafter"/>
</dbReference>
<evidence type="ECO:0000313" key="3">
    <source>
        <dbReference type="EMBL" id="NDV35597.1"/>
    </source>
</evidence>
<feature type="coiled-coil region" evidence="1">
    <location>
        <begin position="13"/>
        <end position="44"/>
    </location>
</feature>
<name>A0A6B2LFH0_9EUKA</name>
<reference evidence="3" key="1">
    <citation type="journal article" date="2020" name="J. Eukaryot. Microbiol.">
        <title>De novo Sequencing, Assembly and Annotation of the Transcriptome for the Free-Living Testate Amoeba Arcella intermedia.</title>
        <authorList>
            <person name="Ribeiro G.M."/>
            <person name="Porfirio-Sousa A.L."/>
            <person name="Maurer-Alcala X.X."/>
            <person name="Katz L.A."/>
            <person name="Lahr D.J.G."/>
        </authorList>
    </citation>
    <scope>NUCLEOTIDE SEQUENCE</scope>
</reference>
<protein>
    <recommendedName>
        <fullName evidence="2">OTU domain-containing protein</fullName>
    </recommendedName>
</protein>
<dbReference type="GO" id="GO:0004843">
    <property type="term" value="F:cysteine-type deubiquitinase activity"/>
    <property type="evidence" value="ECO:0007669"/>
    <property type="project" value="TreeGrafter"/>
</dbReference>
<dbReference type="Gene3D" id="3.90.70.80">
    <property type="match status" value="1"/>
</dbReference>
<evidence type="ECO:0000259" key="2">
    <source>
        <dbReference type="PROSITE" id="PS50802"/>
    </source>
</evidence>
<dbReference type="InterPro" id="IPR038765">
    <property type="entry name" value="Papain-like_cys_pep_sf"/>
</dbReference>
<dbReference type="AlphaFoldDB" id="A0A6B2LFH0"/>